<dbReference type="AlphaFoldDB" id="A0A1G1W714"/>
<evidence type="ECO:0000313" key="2">
    <source>
        <dbReference type="Proteomes" id="UP000176631"/>
    </source>
</evidence>
<dbReference type="Proteomes" id="UP000176631">
    <property type="component" value="Unassembled WGS sequence"/>
</dbReference>
<dbReference type="EMBL" id="MHCP01000025">
    <property type="protein sequence ID" value="OGY23458.1"/>
    <property type="molecule type" value="Genomic_DNA"/>
</dbReference>
<name>A0A1G1W714_9BACT</name>
<reference evidence="1 2" key="1">
    <citation type="journal article" date="2016" name="Nat. Commun.">
        <title>Thousands of microbial genomes shed light on interconnected biogeochemical processes in an aquifer system.</title>
        <authorList>
            <person name="Anantharaman K."/>
            <person name="Brown C.T."/>
            <person name="Hug L.A."/>
            <person name="Sharon I."/>
            <person name="Castelle C.J."/>
            <person name="Probst A.J."/>
            <person name="Thomas B.C."/>
            <person name="Singh A."/>
            <person name="Wilkins M.J."/>
            <person name="Karaoz U."/>
            <person name="Brodie E.L."/>
            <person name="Williams K.H."/>
            <person name="Hubbard S.S."/>
            <person name="Banfield J.F."/>
        </authorList>
    </citation>
    <scope>NUCLEOTIDE SEQUENCE [LARGE SCALE GENOMIC DNA]</scope>
</reference>
<dbReference type="STRING" id="1802593.A2172_04520"/>
<comment type="caution">
    <text evidence="1">The sequence shown here is derived from an EMBL/GenBank/DDBJ whole genome shotgun (WGS) entry which is preliminary data.</text>
</comment>
<evidence type="ECO:0000313" key="1">
    <source>
        <dbReference type="EMBL" id="OGY23458.1"/>
    </source>
</evidence>
<accession>A0A1G1W714</accession>
<organism evidence="1 2">
    <name type="scientific">Candidatus Woykebacteria bacterium RBG_13_40_15</name>
    <dbReference type="NCBI Taxonomy" id="1802593"/>
    <lineage>
        <taxon>Bacteria</taxon>
        <taxon>Candidatus Woykeibacteriota</taxon>
    </lineage>
</organism>
<protein>
    <submittedName>
        <fullName evidence="1">Uncharacterized protein</fullName>
    </submittedName>
</protein>
<sequence length="198" mass="23358">MRLLNKFKKVKGIKDLGKYNLPTPETIFIFDFEKQEKEIDDFIKNRRYLMIRSDKENDIDFCPHNLVCPKAEAKDFIKGLVSKKYVVILQECIPWQEDKISGNILTLKNEMLIELMKGGPLTLLNREGNVDESIKIKRKNLGKREYSGRRIIKKKDLDTILRMVKGMQPYKIVEFSIGPNWLYFWQIRDDKTAKELEG</sequence>
<proteinExistence type="predicted"/>
<gene>
    <name evidence="1" type="ORF">A2172_04520</name>
</gene>